<reference evidence="1 2" key="1">
    <citation type="submission" date="2018-06" db="EMBL/GenBank/DDBJ databases">
        <title>Complete genome sequence of Paracoccus mutanolyticus strain RSP-02 isolated from cellulosic waste.</title>
        <authorList>
            <person name="Amrutha R.N."/>
            <person name="Shrivastav A."/>
            <person name="Buddana S.K."/>
            <person name="Deshpande U."/>
            <person name="Prakasham R.S."/>
        </authorList>
    </citation>
    <scope>NUCLEOTIDE SEQUENCE [LARGE SCALE GENOMIC DNA]</scope>
    <source>
        <strain evidence="1 2">RSP-02</strain>
    </source>
</reference>
<evidence type="ECO:0000313" key="1">
    <source>
        <dbReference type="EMBL" id="AWX92335.1"/>
    </source>
</evidence>
<evidence type="ECO:0000313" key="2">
    <source>
        <dbReference type="Proteomes" id="UP000249922"/>
    </source>
</evidence>
<gene>
    <name evidence="1" type="ORF">DPM13_01065</name>
</gene>
<protein>
    <recommendedName>
        <fullName evidence="3">PilZ domain-containing protein</fullName>
    </recommendedName>
</protein>
<evidence type="ECO:0008006" key="3">
    <source>
        <dbReference type="Google" id="ProtNLM"/>
    </source>
</evidence>
<sequence>MTTTTSASTAGHRPAIDLVRHDGRIEGWARDKSFPEQPIMLEVMIGEQVLGTVLACRPRRDLEKVGFGDVAFTFDANRVIQPCEVEALQIRRIRDGSASHIRGNRTAAR</sequence>
<name>A0ABM6WP23_9RHOB</name>
<keyword evidence="2" id="KW-1185">Reference proteome</keyword>
<dbReference type="EMBL" id="CP030239">
    <property type="protein sequence ID" value="AWX92335.1"/>
    <property type="molecule type" value="Genomic_DNA"/>
</dbReference>
<accession>A0ABM6WP23</accession>
<dbReference type="RefSeq" id="WP_112887281.1">
    <property type="nucleotide sequence ID" value="NZ_CP030239.1"/>
</dbReference>
<proteinExistence type="predicted"/>
<organism evidence="1 2">
    <name type="scientific">Paracoccus mutanolyticus</name>
    <dbReference type="NCBI Taxonomy" id="1499308"/>
    <lineage>
        <taxon>Bacteria</taxon>
        <taxon>Pseudomonadati</taxon>
        <taxon>Pseudomonadota</taxon>
        <taxon>Alphaproteobacteria</taxon>
        <taxon>Rhodobacterales</taxon>
        <taxon>Paracoccaceae</taxon>
        <taxon>Paracoccus</taxon>
    </lineage>
</organism>
<dbReference type="Proteomes" id="UP000249922">
    <property type="component" value="Chromosome"/>
</dbReference>